<dbReference type="AlphaFoldDB" id="H3B0B2"/>
<dbReference type="InParanoid" id="H3B0B2"/>
<keyword evidence="2" id="KW-1185">Reference proteome</keyword>
<proteinExistence type="predicted"/>
<organism evidence="1 2">
    <name type="scientific">Latimeria chalumnae</name>
    <name type="common">Coelacanth</name>
    <dbReference type="NCBI Taxonomy" id="7897"/>
    <lineage>
        <taxon>Eukaryota</taxon>
        <taxon>Metazoa</taxon>
        <taxon>Chordata</taxon>
        <taxon>Craniata</taxon>
        <taxon>Vertebrata</taxon>
        <taxon>Euteleostomi</taxon>
        <taxon>Coelacanthiformes</taxon>
        <taxon>Coelacanthidae</taxon>
        <taxon>Latimeria</taxon>
    </lineage>
</organism>
<dbReference type="GeneTree" id="ENSGT00390000012171"/>
<dbReference type="HOGENOM" id="CLU_974983_0_0_1"/>
<dbReference type="Proteomes" id="UP000008672">
    <property type="component" value="Unassembled WGS sequence"/>
</dbReference>
<dbReference type="Ensembl" id="ENSLACT00000015439.1">
    <property type="protein sequence ID" value="ENSLACP00000015333.1"/>
    <property type="gene ID" value="ENSLACG00000013498.1"/>
</dbReference>
<evidence type="ECO:0000313" key="1">
    <source>
        <dbReference type="Ensembl" id="ENSLACP00000015333.1"/>
    </source>
</evidence>
<accession>H3B0B2</accession>
<dbReference type="EMBL" id="AFYH01090325">
    <property type="status" value="NOT_ANNOTATED_CDS"/>
    <property type="molecule type" value="Genomic_DNA"/>
</dbReference>
<name>H3B0B2_LATCH</name>
<sequence length="286" mass="32436">SLSEVHWLSRHFAVHVLMKNYDVLLDYCTEQVRDSNDSVSKYCLKRLNDLQYRVALATLDDVLEELTNLSQLFQKSSLSTIEACSFAKAKIAKLCAKWNEDVKAVLAASIGDTDTSSTLMFIERACEHLERRFPADELKQWAVFDLSTLAHVDFAFGKDDVAYLAAKHASSLNKPAVDICRQITPYIVAEKMRMDTLKTFSDLSAFVLKEEQFSDLPQLVDICGTFQASSTDCEQRFSLMNNIKTKLEADHLDKVMRVKSHVTAGGMVDLDAVYIEWKAQKDRQEK</sequence>
<evidence type="ECO:0008006" key="3">
    <source>
        <dbReference type="Google" id="ProtNLM"/>
    </source>
</evidence>
<protein>
    <recommendedName>
        <fullName evidence="3">HAT C-terminal dimerisation domain-containing protein</fullName>
    </recommendedName>
</protein>
<reference evidence="1" key="2">
    <citation type="submission" date="2025-08" db="UniProtKB">
        <authorList>
            <consortium name="Ensembl"/>
        </authorList>
    </citation>
    <scope>IDENTIFICATION</scope>
</reference>
<reference evidence="1" key="3">
    <citation type="submission" date="2025-09" db="UniProtKB">
        <authorList>
            <consortium name="Ensembl"/>
        </authorList>
    </citation>
    <scope>IDENTIFICATION</scope>
</reference>
<evidence type="ECO:0000313" key="2">
    <source>
        <dbReference type="Proteomes" id="UP000008672"/>
    </source>
</evidence>
<reference evidence="2" key="1">
    <citation type="submission" date="2011-08" db="EMBL/GenBank/DDBJ databases">
        <title>The draft genome of Latimeria chalumnae.</title>
        <authorList>
            <person name="Di Palma F."/>
            <person name="Alfoldi J."/>
            <person name="Johnson J."/>
            <person name="Berlin A."/>
            <person name="Gnerre S."/>
            <person name="Jaffe D."/>
            <person name="MacCallum I."/>
            <person name="Young S."/>
            <person name="Walker B.J."/>
            <person name="Lander E."/>
            <person name="Lindblad-Toh K."/>
        </authorList>
    </citation>
    <scope>NUCLEOTIDE SEQUENCE [LARGE SCALE GENOMIC DNA]</scope>
    <source>
        <strain evidence="2">Wild caught</strain>
    </source>
</reference>
<dbReference type="PANTHER" id="PTHR46880:SF8">
    <property type="entry name" value="E3 SUMO-PROTEIN LIGASE KIAA1586"/>
    <property type="match status" value="1"/>
</dbReference>
<dbReference type="PANTHER" id="PTHR46880">
    <property type="entry name" value="RAS-ASSOCIATING DOMAIN-CONTAINING PROTEIN"/>
    <property type="match status" value="1"/>
</dbReference>